<dbReference type="GO" id="GO:0080120">
    <property type="term" value="P:CAAX-box protein maturation"/>
    <property type="evidence" value="ECO:0007669"/>
    <property type="project" value="UniProtKB-ARBA"/>
</dbReference>
<evidence type="ECO:0000313" key="13">
    <source>
        <dbReference type="Proteomes" id="UP000191691"/>
    </source>
</evidence>
<keyword evidence="5" id="KW-0999">Mitochondrion inner membrane</keyword>
<feature type="transmembrane region" description="Helical" evidence="10">
    <location>
        <begin position="229"/>
        <end position="253"/>
    </location>
</feature>
<evidence type="ECO:0000256" key="6">
    <source>
        <dbReference type="ARBA" id="ARBA00022989"/>
    </source>
</evidence>
<keyword evidence="7" id="KW-0496">Mitochondrion</keyword>
<dbReference type="Gene3D" id="1.50.40.10">
    <property type="entry name" value="Mitochondrial carrier domain"/>
    <property type="match status" value="2"/>
</dbReference>
<dbReference type="InterPro" id="IPR003675">
    <property type="entry name" value="Rce1/LyrA-like_dom"/>
</dbReference>
<evidence type="ECO:0000313" key="12">
    <source>
        <dbReference type="EMBL" id="OQE92968.1"/>
    </source>
</evidence>
<name>A0A1V6Z0A9_PENNA</name>
<feature type="repeat" description="Solcar" evidence="9">
    <location>
        <begin position="351"/>
        <end position="458"/>
    </location>
</feature>
<dbReference type="InterPro" id="IPR023395">
    <property type="entry name" value="MCP_dom_sf"/>
</dbReference>
<keyword evidence="6 10" id="KW-1133">Transmembrane helix</keyword>
<accession>A0A1V6Z0A9</accession>
<evidence type="ECO:0000256" key="1">
    <source>
        <dbReference type="ARBA" id="ARBA00004448"/>
    </source>
</evidence>
<feature type="transmembrane region" description="Helical" evidence="10">
    <location>
        <begin position="105"/>
        <end position="125"/>
    </location>
</feature>
<feature type="transmembrane region" description="Helical" evidence="10">
    <location>
        <begin position="302"/>
        <end position="323"/>
    </location>
</feature>
<dbReference type="PANTHER" id="PTHR45829:SF4">
    <property type="entry name" value="MITOCHONDRIAL CARRIER PROTEIN RIM2"/>
    <property type="match status" value="1"/>
</dbReference>
<dbReference type="EMBL" id="MOOB01000006">
    <property type="protein sequence ID" value="OQE92968.1"/>
    <property type="molecule type" value="Genomic_DNA"/>
</dbReference>
<dbReference type="PROSITE" id="PS50920">
    <property type="entry name" value="SOLCAR"/>
    <property type="match status" value="3"/>
</dbReference>
<dbReference type="Proteomes" id="UP000191691">
    <property type="component" value="Unassembled WGS sequence"/>
</dbReference>
<evidence type="ECO:0000259" key="11">
    <source>
        <dbReference type="Pfam" id="PF02517"/>
    </source>
</evidence>
<keyword evidence="13" id="KW-1185">Reference proteome</keyword>
<evidence type="ECO:0000256" key="9">
    <source>
        <dbReference type="PROSITE-ProRule" id="PRU00282"/>
    </source>
</evidence>
<dbReference type="PANTHER" id="PTHR45829">
    <property type="entry name" value="MITOCHONDRIAL CARRIER PROTEIN RIM2"/>
    <property type="match status" value="1"/>
</dbReference>
<dbReference type="GO" id="GO:0004175">
    <property type="term" value="F:endopeptidase activity"/>
    <property type="evidence" value="ECO:0007669"/>
    <property type="project" value="UniProtKB-ARBA"/>
</dbReference>
<dbReference type="Pfam" id="PF02517">
    <property type="entry name" value="Rce1-like"/>
    <property type="match status" value="1"/>
</dbReference>
<dbReference type="AlphaFoldDB" id="A0A1V6Z0A9"/>
<feature type="repeat" description="Solcar" evidence="9">
    <location>
        <begin position="579"/>
        <end position="668"/>
    </location>
</feature>
<evidence type="ECO:0000256" key="3">
    <source>
        <dbReference type="ARBA" id="ARBA00022692"/>
    </source>
</evidence>
<dbReference type="GO" id="GO:1990519">
    <property type="term" value="P:pyrimidine nucleotide import into mitochondrion"/>
    <property type="evidence" value="ECO:0007669"/>
    <property type="project" value="TreeGrafter"/>
</dbReference>
<dbReference type="STRING" id="60175.A0A1V6Z0A9"/>
<dbReference type="InterPro" id="IPR018108">
    <property type="entry name" value="MCP_transmembrane"/>
</dbReference>
<evidence type="ECO:0000256" key="4">
    <source>
        <dbReference type="ARBA" id="ARBA00022737"/>
    </source>
</evidence>
<protein>
    <recommendedName>
        <fullName evidence="11">CAAX prenyl protease 2/Lysostaphin resistance protein A-like domain-containing protein</fullName>
    </recommendedName>
</protein>
<feature type="repeat" description="Solcar" evidence="9">
    <location>
        <begin position="468"/>
        <end position="559"/>
    </location>
</feature>
<evidence type="ECO:0000256" key="10">
    <source>
        <dbReference type="SAM" id="Phobius"/>
    </source>
</evidence>
<keyword evidence="3 9" id="KW-0812">Transmembrane</keyword>
<dbReference type="GO" id="GO:0015218">
    <property type="term" value="F:pyrimidine nucleotide transmembrane transporter activity"/>
    <property type="evidence" value="ECO:0007669"/>
    <property type="project" value="InterPro"/>
</dbReference>
<sequence length="671" mass="73937">MAPVGIMARLKSLYSKQDEPALSERTVAFLSVILTLLYVLPFYLSPTTRPSPSLSRDAPSVIRARIRAVTGSCIVSSVLVLWIIVEEDNSSLGAGLRLLGWWPVGLLETLRSLFLTAILFLGPLFERGIVEGEWKFWFRPSKLSESLGGWIGWRNLVAGPFTEEVMFRSAMVPLHLLAHTSPGRIVFLAPLYFGIAHVHHFYEFCLTHPDTPALAALLRSLFQFGYTTIFGWYATFVYLRTGSLLAVVVAHGFCNWCGLPRLWGRVKAAESIGPPVTRSKEDPDDIKVGVRGDEDLGIGWTVAYYVLLVAGAPFLRSLIIFDINMEANDQARYADRVKPSTSTHVAKKKTVAPSVHLLAGASGGLATAIVTSPLDVLRTRLQSDFYRTKNTSASNQLNQPLQTVPPPRGSNQRTMQVINSIYRAEGWRAFFRGLGPSMAGVVPATAIKFYVYGNCKHFGAKMLGHTEDSPLVHAQAAISAGIATSTATNPIWLVKTRLQLDKTEIGGVSTRRYRNSIDCIRQVFRNEGLSGFYRGLSASYLGSIETALHLVLYERLKTSFHRSLETTEGTRTAFLDEFFHWVSTSGAACSAKLAAGLMTYPHEVIRTRLRQAPVENGRAKYTGLLQCFRLVAKEEGMAGLYGGLAPHMIRSLPSAVITLGVYEFVLRITGS</sequence>
<organism evidence="12 13">
    <name type="scientific">Penicillium nalgiovense</name>
    <dbReference type="NCBI Taxonomy" id="60175"/>
    <lineage>
        <taxon>Eukaryota</taxon>
        <taxon>Fungi</taxon>
        <taxon>Dikarya</taxon>
        <taxon>Ascomycota</taxon>
        <taxon>Pezizomycotina</taxon>
        <taxon>Eurotiomycetes</taxon>
        <taxon>Eurotiomycetidae</taxon>
        <taxon>Eurotiales</taxon>
        <taxon>Aspergillaceae</taxon>
        <taxon>Penicillium</taxon>
    </lineage>
</organism>
<comment type="subcellular location">
    <subcellularLocation>
        <location evidence="1">Mitochondrion inner membrane</location>
        <topology evidence="1">Multi-pass membrane protein</topology>
    </subcellularLocation>
</comment>
<evidence type="ECO:0000256" key="2">
    <source>
        <dbReference type="ARBA" id="ARBA00022448"/>
    </source>
</evidence>
<dbReference type="Pfam" id="PF00153">
    <property type="entry name" value="Mito_carr"/>
    <property type="match status" value="3"/>
</dbReference>
<keyword evidence="2" id="KW-0813">Transport</keyword>
<keyword evidence="8 9" id="KW-0472">Membrane</keyword>
<dbReference type="InterPro" id="IPR049562">
    <property type="entry name" value="SLC25A33/36-like"/>
</dbReference>
<evidence type="ECO:0000256" key="8">
    <source>
        <dbReference type="ARBA" id="ARBA00023136"/>
    </source>
</evidence>
<gene>
    <name evidence="12" type="ORF">PENNAL_c0006G09369</name>
</gene>
<feature type="domain" description="CAAX prenyl protease 2/Lysostaphin resistance protein A-like" evidence="11">
    <location>
        <begin position="150"/>
        <end position="256"/>
    </location>
</feature>
<proteinExistence type="predicted"/>
<keyword evidence="4" id="KW-0677">Repeat</keyword>
<reference evidence="13" key="1">
    <citation type="journal article" date="2017" name="Nat. Microbiol.">
        <title>Global analysis of biosynthetic gene clusters reveals vast potential of secondary metabolite production in Penicillium species.</title>
        <authorList>
            <person name="Nielsen J.C."/>
            <person name="Grijseels S."/>
            <person name="Prigent S."/>
            <person name="Ji B."/>
            <person name="Dainat J."/>
            <person name="Nielsen K.F."/>
            <person name="Frisvad J.C."/>
            <person name="Workman M."/>
            <person name="Nielsen J."/>
        </authorList>
    </citation>
    <scope>NUCLEOTIDE SEQUENCE [LARGE SCALE GENOMIC DNA]</scope>
    <source>
        <strain evidence="13">IBT 13039</strain>
    </source>
</reference>
<feature type="transmembrane region" description="Helical" evidence="10">
    <location>
        <begin position="27"/>
        <end position="45"/>
    </location>
</feature>
<feature type="transmembrane region" description="Helical" evidence="10">
    <location>
        <begin position="66"/>
        <end position="85"/>
    </location>
</feature>
<dbReference type="SUPFAM" id="SSF103506">
    <property type="entry name" value="Mitochondrial carrier"/>
    <property type="match status" value="1"/>
</dbReference>
<evidence type="ECO:0000256" key="5">
    <source>
        <dbReference type="ARBA" id="ARBA00022792"/>
    </source>
</evidence>
<dbReference type="GO" id="GO:0005743">
    <property type="term" value="C:mitochondrial inner membrane"/>
    <property type="evidence" value="ECO:0007669"/>
    <property type="project" value="UniProtKB-SubCell"/>
</dbReference>
<comment type="caution">
    <text evidence="12">The sequence shown here is derived from an EMBL/GenBank/DDBJ whole genome shotgun (WGS) entry which is preliminary data.</text>
</comment>
<evidence type="ECO:0000256" key="7">
    <source>
        <dbReference type="ARBA" id="ARBA00023128"/>
    </source>
</evidence>